<dbReference type="Proteomes" id="UP000284605">
    <property type="component" value="Unassembled WGS sequence"/>
</dbReference>
<dbReference type="Pfam" id="PF00672">
    <property type="entry name" value="HAMP"/>
    <property type="match status" value="1"/>
</dbReference>
<evidence type="ECO:0000256" key="4">
    <source>
        <dbReference type="SAM" id="MobiDB-lite"/>
    </source>
</evidence>
<keyword evidence="8" id="KW-1185">Reference proteome</keyword>
<dbReference type="PANTHER" id="PTHR32089:SF112">
    <property type="entry name" value="LYSOZYME-LIKE PROTEIN-RELATED"/>
    <property type="match status" value="1"/>
</dbReference>
<feature type="region of interest" description="Disordered" evidence="4">
    <location>
        <begin position="410"/>
        <end position="445"/>
    </location>
</feature>
<organism evidence="7 8">
    <name type="scientific">Oleomonas cavernae</name>
    <dbReference type="NCBI Taxonomy" id="2320859"/>
    <lineage>
        <taxon>Bacteria</taxon>
        <taxon>Pseudomonadati</taxon>
        <taxon>Pseudomonadota</taxon>
        <taxon>Alphaproteobacteria</taxon>
        <taxon>Acetobacterales</taxon>
        <taxon>Acetobacteraceae</taxon>
        <taxon>Oleomonas</taxon>
    </lineage>
</organism>
<accession>A0A418WED3</accession>
<dbReference type="GO" id="GO:0007165">
    <property type="term" value="P:signal transduction"/>
    <property type="evidence" value="ECO:0007669"/>
    <property type="project" value="UniProtKB-KW"/>
</dbReference>
<dbReference type="SUPFAM" id="SSF58104">
    <property type="entry name" value="Methyl-accepting chemotaxis protein (MCP) signaling domain"/>
    <property type="match status" value="1"/>
</dbReference>
<feature type="domain" description="Methyl-accepting transducer" evidence="5">
    <location>
        <begin position="461"/>
        <end position="704"/>
    </location>
</feature>
<dbReference type="Gene3D" id="6.10.340.10">
    <property type="match status" value="1"/>
</dbReference>
<dbReference type="InterPro" id="IPR003660">
    <property type="entry name" value="HAMP_dom"/>
</dbReference>
<comment type="similarity">
    <text evidence="2">Belongs to the methyl-accepting chemotaxis (MCP) protein family.</text>
</comment>
<dbReference type="AlphaFoldDB" id="A0A418WED3"/>
<comment type="caution">
    <text evidence="7">The sequence shown here is derived from an EMBL/GenBank/DDBJ whole genome shotgun (WGS) entry which is preliminary data.</text>
</comment>
<dbReference type="PROSITE" id="PS50885">
    <property type="entry name" value="HAMP"/>
    <property type="match status" value="1"/>
</dbReference>
<dbReference type="EMBL" id="QYUK01000011">
    <property type="protein sequence ID" value="RJF88371.1"/>
    <property type="molecule type" value="Genomic_DNA"/>
</dbReference>
<dbReference type="SMART" id="SM00283">
    <property type="entry name" value="MA"/>
    <property type="match status" value="1"/>
</dbReference>
<feature type="domain" description="HAMP" evidence="6">
    <location>
        <begin position="345"/>
        <end position="398"/>
    </location>
</feature>
<evidence type="ECO:0000256" key="1">
    <source>
        <dbReference type="ARBA" id="ARBA00023224"/>
    </source>
</evidence>
<dbReference type="RefSeq" id="WP_119779007.1">
    <property type="nucleotide sequence ID" value="NZ_QYUK01000011.1"/>
</dbReference>
<evidence type="ECO:0000259" key="6">
    <source>
        <dbReference type="PROSITE" id="PS50885"/>
    </source>
</evidence>
<sequence length="724" mass="75911">MSIQRKLILLLSAFGLVPAAVLFAIYLSGEGDSRAALYGRFRNLASEMTDAVDRTLAERYGDVQAFGLNTAAYDADNWGNAEMGNPLTDAINGYVQAYGIYDLMLLVDTEGTVIGVNTRNAKGEDIDTLGLLGKSFAEASWFKGVTQRRFLEGRDGLTGTYVEGPAFVPEVAAVTKGDGYSLIFAAPFRPPGTPIIGAWINFANLSFVEGSVEEFYKHLAQDGLPSAELTMVDAQGRVIIDYTPARTGGTYVRDPAVVGKRDLSGDAAVARAIGGEGGAVVDSGQIVGFAHAEGANRFPGLGWSSMIRVDATQVFASLDRLKLLMILALAASTLLILGAGLWTGRGVAGPLRRMVAVMGRLATGDHAVEIPSRERRDEIGDMAKAVQVFKEAGLQNTRLAAESERLRLAAEAERERQREAEHAAEAARHDAETRQRQQAERQRRHEMEALAQAFEATVKGVVDAVSSAAGELQASAAQMSDTADGTSHQASIVAAAAEQATVNVQTVATAAEELSASVREIARRVSQSAQTASLAVREADSTNETVRSLALSANEIGAVVQLITAIANQTNLLALNATIEAARAGEAGKGFAVVAAEVKNLANQTAKATEEIGAKVQMIQAQTDQAVTAIGSISRTIGTISEIATGIAGAVEQQGAATAEIARNVAEAAQGTAQVSGTIVTVQTAATETGHSAGGVLDAAADLARQSAMLEQEVDRFITRVRAA</sequence>
<evidence type="ECO:0000313" key="8">
    <source>
        <dbReference type="Proteomes" id="UP000284605"/>
    </source>
</evidence>
<reference evidence="7 8" key="1">
    <citation type="submission" date="2018-09" db="EMBL/GenBank/DDBJ databases">
        <authorList>
            <person name="Zhu H."/>
        </authorList>
    </citation>
    <scope>NUCLEOTIDE SEQUENCE [LARGE SCALE GENOMIC DNA]</scope>
    <source>
        <strain evidence="7 8">K1W22B-8</strain>
    </source>
</reference>
<gene>
    <name evidence="7" type="ORF">D3874_16220</name>
</gene>
<proteinExistence type="inferred from homology"/>
<dbReference type="PROSITE" id="PS50111">
    <property type="entry name" value="CHEMOTAXIS_TRANSDUC_2"/>
    <property type="match status" value="1"/>
</dbReference>
<dbReference type="SMART" id="SM00304">
    <property type="entry name" value="HAMP"/>
    <property type="match status" value="2"/>
</dbReference>
<dbReference type="OrthoDB" id="7295762at2"/>
<dbReference type="SUPFAM" id="SSF158472">
    <property type="entry name" value="HAMP domain-like"/>
    <property type="match status" value="1"/>
</dbReference>
<evidence type="ECO:0000259" key="5">
    <source>
        <dbReference type="PROSITE" id="PS50111"/>
    </source>
</evidence>
<dbReference type="Gene3D" id="1.10.287.950">
    <property type="entry name" value="Methyl-accepting chemotaxis protein"/>
    <property type="match status" value="1"/>
</dbReference>
<dbReference type="CDD" id="cd06225">
    <property type="entry name" value="HAMP"/>
    <property type="match status" value="1"/>
</dbReference>
<dbReference type="InterPro" id="IPR004089">
    <property type="entry name" value="MCPsignal_dom"/>
</dbReference>
<evidence type="ECO:0000256" key="2">
    <source>
        <dbReference type="ARBA" id="ARBA00029447"/>
    </source>
</evidence>
<keyword evidence="1 3" id="KW-0807">Transducer</keyword>
<dbReference type="Pfam" id="PF00015">
    <property type="entry name" value="MCPsignal"/>
    <property type="match status" value="1"/>
</dbReference>
<evidence type="ECO:0000256" key="3">
    <source>
        <dbReference type="PROSITE-ProRule" id="PRU00284"/>
    </source>
</evidence>
<name>A0A418WED3_9PROT</name>
<dbReference type="PANTHER" id="PTHR32089">
    <property type="entry name" value="METHYL-ACCEPTING CHEMOTAXIS PROTEIN MCPB"/>
    <property type="match status" value="1"/>
</dbReference>
<dbReference type="GO" id="GO:0016020">
    <property type="term" value="C:membrane"/>
    <property type="evidence" value="ECO:0007669"/>
    <property type="project" value="InterPro"/>
</dbReference>
<evidence type="ECO:0000313" key="7">
    <source>
        <dbReference type="EMBL" id="RJF88371.1"/>
    </source>
</evidence>
<protein>
    <submittedName>
        <fullName evidence="7">Methyl-accepting chemotaxis protein</fullName>
    </submittedName>
</protein>